<evidence type="ECO:0000313" key="1">
    <source>
        <dbReference type="EMBL" id="APV34621.1"/>
    </source>
</evidence>
<reference evidence="1 2" key="1">
    <citation type="submission" date="2016-08" db="EMBL/GenBank/DDBJ databases">
        <title>Complete genome sequence of Acinetobacter baylyi strain GFJ2.</title>
        <authorList>
            <person name="Tabata M."/>
            <person name="Kuboki S."/>
            <person name="Gibu N."/>
            <person name="Kinouchi Y."/>
            <person name="Vangnai A."/>
            <person name="Kasai D."/>
            <person name="Fukuda M."/>
        </authorList>
    </citation>
    <scope>NUCLEOTIDE SEQUENCE [LARGE SCALE GENOMIC DNA]</scope>
    <source>
        <strain evidence="1 2">GFJ2</strain>
    </source>
</reference>
<dbReference type="CDD" id="cd09627">
    <property type="entry name" value="DOMON_murB_like"/>
    <property type="match status" value="1"/>
</dbReference>
<dbReference type="Proteomes" id="UP000185674">
    <property type="component" value="Chromosome"/>
</dbReference>
<dbReference type="EMBL" id="CP016896">
    <property type="protein sequence ID" value="APV34621.1"/>
    <property type="molecule type" value="Genomic_DNA"/>
</dbReference>
<accession>A0A1P8EEJ2</accession>
<organism evidence="1 2">
    <name type="scientific">Acinetobacter soli</name>
    <dbReference type="NCBI Taxonomy" id="487316"/>
    <lineage>
        <taxon>Bacteria</taxon>
        <taxon>Pseudomonadati</taxon>
        <taxon>Pseudomonadota</taxon>
        <taxon>Gammaproteobacteria</taxon>
        <taxon>Moraxellales</taxon>
        <taxon>Moraxellaceae</taxon>
        <taxon>Acinetobacter</taxon>
    </lineage>
</organism>
<evidence type="ECO:0000313" key="2">
    <source>
        <dbReference type="Proteomes" id="UP000185674"/>
    </source>
</evidence>
<dbReference type="STRING" id="487316.BEN76_00740"/>
<dbReference type="AlphaFoldDB" id="A0A1P8EEJ2"/>
<dbReference type="eggNOG" id="ENOG50332XN">
    <property type="taxonomic scope" value="Bacteria"/>
</dbReference>
<dbReference type="KEGG" id="asol:BEN76_00740"/>
<sequence>MASYELNAFDRFEVISLVGAIEQQHPSVLNIGFWVRDPNQLIEWPKRVSAHPRQDYLWNSTCFEVFIGIKHQDAYREVNLSPSQAWQVYEFEEYRYPEQMPPIAAHDIELIKLERTHYGLNTSLDLGKFMRQHQVKWTDLYVGLSAVLNTSQGTQFYAMQHSSPQPDFHNKRDWLHQF</sequence>
<name>A0A1P8EEJ2_9GAMM</name>
<protein>
    <recommendedName>
        <fullName evidence="3">DOMON-like domain-containing protein</fullName>
    </recommendedName>
</protein>
<dbReference type="RefSeq" id="WP_076031956.1">
    <property type="nucleotide sequence ID" value="NZ_CP016896.1"/>
</dbReference>
<evidence type="ECO:0008006" key="3">
    <source>
        <dbReference type="Google" id="ProtNLM"/>
    </source>
</evidence>
<proteinExistence type="predicted"/>
<gene>
    <name evidence="1" type="ORF">BEN76_00740</name>
</gene>